<feature type="transmembrane region" description="Helical" evidence="2">
    <location>
        <begin position="188"/>
        <end position="221"/>
    </location>
</feature>
<feature type="transmembrane region" description="Helical" evidence="2">
    <location>
        <begin position="156"/>
        <end position="176"/>
    </location>
</feature>
<keyword evidence="2" id="KW-0472">Membrane</keyword>
<organism evidence="4 5">
    <name type="scientific">Tetraparma gracilis</name>
    <dbReference type="NCBI Taxonomy" id="2962635"/>
    <lineage>
        <taxon>Eukaryota</taxon>
        <taxon>Sar</taxon>
        <taxon>Stramenopiles</taxon>
        <taxon>Ochrophyta</taxon>
        <taxon>Bolidophyceae</taxon>
        <taxon>Parmales</taxon>
        <taxon>Triparmaceae</taxon>
        <taxon>Tetraparma</taxon>
    </lineage>
</organism>
<dbReference type="Proteomes" id="UP001165060">
    <property type="component" value="Unassembled WGS sequence"/>
</dbReference>
<dbReference type="EMBL" id="BRYB01002634">
    <property type="protein sequence ID" value="GMI23008.1"/>
    <property type="molecule type" value="Genomic_DNA"/>
</dbReference>
<accession>A0ABQ6MBG8</accession>
<feature type="non-terminal residue" evidence="4">
    <location>
        <position position="224"/>
    </location>
</feature>
<keyword evidence="2" id="KW-0812">Transmembrane</keyword>
<dbReference type="InterPro" id="IPR002666">
    <property type="entry name" value="Folate_carrier"/>
</dbReference>
<evidence type="ECO:0000256" key="1">
    <source>
        <dbReference type="ARBA" id="ARBA00005773"/>
    </source>
</evidence>
<evidence type="ECO:0000313" key="5">
    <source>
        <dbReference type="Proteomes" id="UP001165060"/>
    </source>
</evidence>
<dbReference type="Pfam" id="PF01770">
    <property type="entry name" value="Folate_carrier"/>
    <property type="match status" value="1"/>
</dbReference>
<feature type="transmembrane region" description="Helical" evidence="2">
    <location>
        <begin position="126"/>
        <end position="144"/>
    </location>
</feature>
<proteinExistence type="inferred from homology"/>
<comment type="caution">
    <text evidence="4">The sequence shown here is derived from an EMBL/GenBank/DDBJ whole genome shotgun (WGS) entry which is preliminary data.</text>
</comment>
<feature type="signal peptide" evidence="3">
    <location>
        <begin position="1"/>
        <end position="44"/>
    </location>
</feature>
<sequence>MSNRRLFLSASPLTVAALPPAPAARRSSKLLAPLSLLLVISALAHFKPSEPFLTPYLQLYHDLPIISTSIYPYYTYSLLLSSLVLPFLTSLSYRSLLLSLLLCKVSTRVLLLLAPSSLRAMQIMQVVYGVSELLPLTLLCYSYRVSFAESADACDASLGHVVAATRLTAGVVVILSPPIPSLIRRSRAVVASLAAFLLLASLATFGTSFSASTLAFCVGYLACI</sequence>
<gene>
    <name evidence="4" type="ORF">TeGR_g2164</name>
</gene>
<keyword evidence="5" id="KW-1185">Reference proteome</keyword>
<name>A0ABQ6MBG8_9STRA</name>
<keyword evidence="2" id="KW-1133">Transmembrane helix</keyword>
<feature type="chain" id="PRO_5046891675" evidence="3">
    <location>
        <begin position="45"/>
        <end position="224"/>
    </location>
</feature>
<evidence type="ECO:0000256" key="3">
    <source>
        <dbReference type="SAM" id="SignalP"/>
    </source>
</evidence>
<reference evidence="4 5" key="1">
    <citation type="journal article" date="2023" name="Commun. Biol.">
        <title>Genome analysis of Parmales, the sister group of diatoms, reveals the evolutionary specialization of diatoms from phago-mixotrophs to photoautotrophs.</title>
        <authorList>
            <person name="Ban H."/>
            <person name="Sato S."/>
            <person name="Yoshikawa S."/>
            <person name="Yamada K."/>
            <person name="Nakamura Y."/>
            <person name="Ichinomiya M."/>
            <person name="Sato N."/>
            <person name="Blanc-Mathieu R."/>
            <person name="Endo H."/>
            <person name="Kuwata A."/>
            <person name="Ogata H."/>
        </authorList>
    </citation>
    <scope>NUCLEOTIDE SEQUENCE [LARGE SCALE GENOMIC DNA]</scope>
</reference>
<dbReference type="PANTHER" id="PTHR10686">
    <property type="entry name" value="FOLATE TRANSPORTER"/>
    <property type="match status" value="1"/>
</dbReference>
<keyword evidence="3" id="KW-0732">Signal</keyword>
<protein>
    <submittedName>
        <fullName evidence="4">Uncharacterized protein</fullName>
    </submittedName>
</protein>
<evidence type="ECO:0000256" key="2">
    <source>
        <dbReference type="SAM" id="Phobius"/>
    </source>
</evidence>
<evidence type="ECO:0000313" key="4">
    <source>
        <dbReference type="EMBL" id="GMI23008.1"/>
    </source>
</evidence>
<comment type="similarity">
    <text evidence="1">Belongs to the reduced folate carrier (RFC) transporter (TC 2.A.48) family.</text>
</comment>
<dbReference type="PANTHER" id="PTHR10686:SF18">
    <property type="entry name" value="IP11787P-RELATED"/>
    <property type="match status" value="1"/>
</dbReference>